<gene>
    <name evidence="1" type="ORF">CURHAP_LOCUS5932</name>
</gene>
<evidence type="ECO:0000313" key="2">
    <source>
        <dbReference type="Proteomes" id="UP000507222"/>
    </source>
</evidence>
<dbReference type="Proteomes" id="UP000507222">
    <property type="component" value="Unassembled WGS sequence"/>
</dbReference>
<protein>
    <submittedName>
        <fullName evidence="1">Uncharacterized protein</fullName>
    </submittedName>
</protein>
<proteinExistence type="predicted"/>
<reference evidence="1 2" key="1">
    <citation type="submission" date="2020-05" db="EMBL/GenBank/DDBJ databases">
        <authorList>
            <person name="Campoy J."/>
            <person name="Schneeberger K."/>
            <person name="Spophaly S."/>
        </authorList>
    </citation>
    <scope>NUCLEOTIDE SEQUENCE [LARGE SCALE GENOMIC DNA]</scope>
    <source>
        <strain evidence="1">PruArmRojPasFocal</strain>
    </source>
</reference>
<organism evidence="1 2">
    <name type="scientific">Prunus armeniaca</name>
    <name type="common">Apricot</name>
    <name type="synonym">Armeniaca vulgaris</name>
    <dbReference type="NCBI Taxonomy" id="36596"/>
    <lineage>
        <taxon>Eukaryota</taxon>
        <taxon>Viridiplantae</taxon>
        <taxon>Streptophyta</taxon>
        <taxon>Embryophyta</taxon>
        <taxon>Tracheophyta</taxon>
        <taxon>Spermatophyta</taxon>
        <taxon>Magnoliopsida</taxon>
        <taxon>eudicotyledons</taxon>
        <taxon>Gunneridae</taxon>
        <taxon>Pentapetalae</taxon>
        <taxon>rosids</taxon>
        <taxon>fabids</taxon>
        <taxon>Rosales</taxon>
        <taxon>Rosaceae</taxon>
        <taxon>Amygdaloideae</taxon>
        <taxon>Amygdaleae</taxon>
        <taxon>Prunus</taxon>
    </lineage>
</organism>
<dbReference type="EMBL" id="CAEKDK010000001">
    <property type="protein sequence ID" value="CAB4264240.1"/>
    <property type="molecule type" value="Genomic_DNA"/>
</dbReference>
<dbReference type="AlphaFoldDB" id="A0A6J5TJT2"/>
<accession>A0A6J5TJT2</accession>
<sequence>MKEVGHIVALTGPNYTNTMGTTRTSLALPIVLFGAVKGEREYAKAVKRDIAGHNWASRVIPCVRELSRKIRGKYLRGSLLLQKNNSFNK</sequence>
<name>A0A6J5TJT2_PRUAR</name>
<evidence type="ECO:0000313" key="1">
    <source>
        <dbReference type="EMBL" id="CAB4264240.1"/>
    </source>
</evidence>